<accession>A0A2Z7A3G8</accession>
<dbReference type="EMBL" id="KV038779">
    <property type="protein sequence ID" value="KZV13505.1"/>
    <property type="molecule type" value="Genomic_DNA"/>
</dbReference>
<proteinExistence type="predicted"/>
<evidence type="ECO:0000313" key="1">
    <source>
        <dbReference type="EMBL" id="KZV13505.1"/>
    </source>
</evidence>
<sequence>MQLCVATTCTGRRLWAQRRVIIGRPCATIAREAAAINGQPCATSAQAIARMRVRSRAHVGAAACGGGVAVIKPFGFSDLKFELLDTIWQRCLTRSARTDSPRQVGRNKFRRLEGGGGGSTRAAAAAAYERRGEAALALGLGLGDGFGSGPMGPGPTDEHSVHLHHRDFIVTPIADQIGPIDSVFKTEYYDLKNHFSELQCKMTVFPFNIGKS</sequence>
<protein>
    <submittedName>
        <fullName evidence="1">Uncharacterized protein</fullName>
    </submittedName>
</protein>
<reference evidence="1 2" key="1">
    <citation type="journal article" date="2015" name="Proc. Natl. Acad. Sci. U.S.A.">
        <title>The resurrection genome of Boea hygrometrica: A blueprint for survival of dehydration.</title>
        <authorList>
            <person name="Xiao L."/>
            <person name="Yang G."/>
            <person name="Zhang L."/>
            <person name="Yang X."/>
            <person name="Zhao S."/>
            <person name="Ji Z."/>
            <person name="Zhou Q."/>
            <person name="Hu M."/>
            <person name="Wang Y."/>
            <person name="Chen M."/>
            <person name="Xu Y."/>
            <person name="Jin H."/>
            <person name="Xiao X."/>
            <person name="Hu G."/>
            <person name="Bao F."/>
            <person name="Hu Y."/>
            <person name="Wan P."/>
            <person name="Li L."/>
            <person name="Deng X."/>
            <person name="Kuang T."/>
            <person name="Xiang C."/>
            <person name="Zhu J.K."/>
            <person name="Oliver M.J."/>
            <person name="He Y."/>
        </authorList>
    </citation>
    <scope>NUCLEOTIDE SEQUENCE [LARGE SCALE GENOMIC DNA]</scope>
    <source>
        <strain evidence="2">cv. XS01</strain>
    </source>
</reference>
<keyword evidence="2" id="KW-1185">Reference proteome</keyword>
<dbReference type="Proteomes" id="UP000250235">
    <property type="component" value="Unassembled WGS sequence"/>
</dbReference>
<gene>
    <name evidence="1" type="ORF">F511_45332</name>
</gene>
<dbReference type="AlphaFoldDB" id="A0A2Z7A3G8"/>
<evidence type="ECO:0000313" key="2">
    <source>
        <dbReference type="Proteomes" id="UP000250235"/>
    </source>
</evidence>
<organism evidence="1 2">
    <name type="scientific">Dorcoceras hygrometricum</name>
    <dbReference type="NCBI Taxonomy" id="472368"/>
    <lineage>
        <taxon>Eukaryota</taxon>
        <taxon>Viridiplantae</taxon>
        <taxon>Streptophyta</taxon>
        <taxon>Embryophyta</taxon>
        <taxon>Tracheophyta</taxon>
        <taxon>Spermatophyta</taxon>
        <taxon>Magnoliopsida</taxon>
        <taxon>eudicotyledons</taxon>
        <taxon>Gunneridae</taxon>
        <taxon>Pentapetalae</taxon>
        <taxon>asterids</taxon>
        <taxon>lamiids</taxon>
        <taxon>Lamiales</taxon>
        <taxon>Gesneriaceae</taxon>
        <taxon>Didymocarpoideae</taxon>
        <taxon>Trichosporeae</taxon>
        <taxon>Loxocarpinae</taxon>
        <taxon>Dorcoceras</taxon>
    </lineage>
</organism>
<name>A0A2Z7A3G8_9LAMI</name>